<feature type="domain" description="DUF306" evidence="1">
    <location>
        <begin position="25"/>
        <end position="122"/>
    </location>
</feature>
<gene>
    <name evidence="2" type="ORF">JCM19296_466</name>
</gene>
<dbReference type="Gene3D" id="2.40.128.270">
    <property type="match status" value="1"/>
</dbReference>
<dbReference type="AlphaFoldDB" id="A0A081D7J2"/>
<organism evidence="2 3">
    <name type="scientific">Nonlabens ulvanivorans</name>
    <name type="common">Persicivirga ulvanivorans</name>
    <dbReference type="NCBI Taxonomy" id="906888"/>
    <lineage>
        <taxon>Bacteria</taxon>
        <taxon>Pseudomonadati</taxon>
        <taxon>Bacteroidota</taxon>
        <taxon>Flavobacteriia</taxon>
        <taxon>Flavobacteriales</taxon>
        <taxon>Flavobacteriaceae</taxon>
        <taxon>Nonlabens</taxon>
    </lineage>
</organism>
<evidence type="ECO:0000259" key="1">
    <source>
        <dbReference type="Pfam" id="PF03724"/>
    </source>
</evidence>
<dbReference type="PANTHER" id="PTHR35535">
    <property type="entry name" value="HEAT SHOCK PROTEIN HSLJ"/>
    <property type="match status" value="1"/>
</dbReference>
<evidence type="ECO:0000313" key="2">
    <source>
        <dbReference type="EMBL" id="GAK74888.1"/>
    </source>
</evidence>
<accession>A0A081D7J2</accession>
<proteinExistence type="predicted"/>
<reference evidence="2 3" key="1">
    <citation type="journal article" date="2014" name="Genome Announc.">
        <title>Draft Genome Sequences of Marine Flavobacterium Nonlabens Strains NR17, NR24, NR27, NR32, NR33, and Ara13.</title>
        <authorList>
            <person name="Nakanishi M."/>
            <person name="Meirelles P."/>
            <person name="Suzuki R."/>
            <person name="Takatani N."/>
            <person name="Mino S."/>
            <person name="Suda W."/>
            <person name="Oshima K."/>
            <person name="Hattori M."/>
            <person name="Ohkuma M."/>
            <person name="Hosokawa M."/>
            <person name="Miyashita K."/>
            <person name="Thompson F.L."/>
            <person name="Niwa A."/>
            <person name="Sawabe T."/>
            <person name="Sawabe T."/>
        </authorList>
    </citation>
    <scope>NUCLEOTIDE SEQUENCE [LARGE SCALE GENOMIC DNA]</scope>
    <source>
        <strain evidence="3">JCM19296</strain>
    </source>
</reference>
<dbReference type="InterPro" id="IPR038670">
    <property type="entry name" value="HslJ-like_sf"/>
</dbReference>
<dbReference type="PANTHER" id="PTHR35535:SF1">
    <property type="entry name" value="HEAT SHOCK PROTEIN HSLJ"/>
    <property type="match status" value="1"/>
</dbReference>
<protein>
    <recommendedName>
        <fullName evidence="1">DUF306 domain-containing protein</fullName>
    </recommendedName>
</protein>
<sequence length="130" mass="14350">MRIFTLLFSLTLFTLTSCDEQDVAGSYDVVLVGENDYSEHDITLTIEMGEENRISGKSACNNYSGSFEHLGKGKVTIGPLMGTKMMCRDVHEIERDYMSHLAKVVEVSPTKEGLELLNASGDIIITAVKQ</sequence>
<name>A0A081D7J2_NONUL</name>
<dbReference type="EMBL" id="BBLG01000001">
    <property type="protein sequence ID" value="GAK74888.1"/>
    <property type="molecule type" value="Genomic_DNA"/>
</dbReference>
<dbReference type="Pfam" id="PF03724">
    <property type="entry name" value="META"/>
    <property type="match status" value="1"/>
</dbReference>
<comment type="caution">
    <text evidence="2">The sequence shown here is derived from an EMBL/GenBank/DDBJ whole genome shotgun (WGS) entry which is preliminary data.</text>
</comment>
<dbReference type="PROSITE" id="PS51257">
    <property type="entry name" value="PROKAR_LIPOPROTEIN"/>
    <property type="match status" value="1"/>
</dbReference>
<dbReference type="Proteomes" id="UP000028980">
    <property type="component" value="Unassembled WGS sequence"/>
</dbReference>
<evidence type="ECO:0000313" key="3">
    <source>
        <dbReference type="Proteomes" id="UP000028980"/>
    </source>
</evidence>
<dbReference type="InterPro" id="IPR005184">
    <property type="entry name" value="DUF306_Meta_HslJ"/>
</dbReference>
<dbReference type="InterPro" id="IPR053147">
    <property type="entry name" value="Hsp_HslJ-like"/>
</dbReference>